<proteinExistence type="predicted"/>
<evidence type="ECO:0000313" key="2">
    <source>
        <dbReference type="Proteomes" id="UP000237347"/>
    </source>
</evidence>
<keyword evidence="2" id="KW-1185">Reference proteome</keyword>
<sequence length="141" mass="15593">MAPLMARMVAPKPWLTTGRTLVIQNHKAVLKETVTSVATVSGEFNKSIPMLVPAAPIEKYLTSSLMSNMSKESCNFTLGIICRTEISKLIIRIESIKKTCSCVEVLSCTTCISLINYPIKEILGHNISYRLTLHISRHKSG</sequence>
<protein>
    <submittedName>
        <fullName evidence="1">Uncharacterized protein</fullName>
    </submittedName>
</protein>
<accession>A0AAW0JXN6</accession>
<organism evidence="1 2">
    <name type="scientific">Quercus suber</name>
    <name type="common">Cork oak</name>
    <dbReference type="NCBI Taxonomy" id="58331"/>
    <lineage>
        <taxon>Eukaryota</taxon>
        <taxon>Viridiplantae</taxon>
        <taxon>Streptophyta</taxon>
        <taxon>Embryophyta</taxon>
        <taxon>Tracheophyta</taxon>
        <taxon>Spermatophyta</taxon>
        <taxon>Magnoliopsida</taxon>
        <taxon>eudicotyledons</taxon>
        <taxon>Gunneridae</taxon>
        <taxon>Pentapetalae</taxon>
        <taxon>rosids</taxon>
        <taxon>fabids</taxon>
        <taxon>Fagales</taxon>
        <taxon>Fagaceae</taxon>
        <taxon>Quercus</taxon>
    </lineage>
</organism>
<dbReference type="Proteomes" id="UP000237347">
    <property type="component" value="Unassembled WGS sequence"/>
</dbReference>
<comment type="caution">
    <text evidence="1">The sequence shown here is derived from an EMBL/GenBank/DDBJ whole genome shotgun (WGS) entry which is preliminary data.</text>
</comment>
<dbReference type="EMBL" id="PKMF04000456">
    <property type="protein sequence ID" value="KAK7830781.1"/>
    <property type="molecule type" value="Genomic_DNA"/>
</dbReference>
<gene>
    <name evidence="1" type="ORF">CFP56_027954</name>
</gene>
<name>A0AAW0JXN6_QUESU</name>
<evidence type="ECO:0000313" key="1">
    <source>
        <dbReference type="EMBL" id="KAK7830781.1"/>
    </source>
</evidence>
<reference evidence="1 2" key="1">
    <citation type="journal article" date="2018" name="Sci. Data">
        <title>The draft genome sequence of cork oak.</title>
        <authorList>
            <person name="Ramos A.M."/>
            <person name="Usie A."/>
            <person name="Barbosa P."/>
            <person name="Barros P.M."/>
            <person name="Capote T."/>
            <person name="Chaves I."/>
            <person name="Simoes F."/>
            <person name="Abreu I."/>
            <person name="Carrasquinho I."/>
            <person name="Faro C."/>
            <person name="Guimaraes J.B."/>
            <person name="Mendonca D."/>
            <person name="Nobrega F."/>
            <person name="Rodrigues L."/>
            <person name="Saibo N.J.M."/>
            <person name="Varela M.C."/>
            <person name="Egas C."/>
            <person name="Matos J."/>
            <person name="Miguel C.M."/>
            <person name="Oliveira M.M."/>
            <person name="Ricardo C.P."/>
            <person name="Goncalves S."/>
        </authorList>
    </citation>
    <scope>NUCLEOTIDE SEQUENCE [LARGE SCALE GENOMIC DNA]</scope>
    <source>
        <strain evidence="2">cv. HL8</strain>
    </source>
</reference>
<dbReference type="AlphaFoldDB" id="A0AAW0JXN6"/>